<protein>
    <submittedName>
        <fullName evidence="2">Nitrogenase molybdenum-iron protein alpha chain</fullName>
        <ecNumber evidence="2">1.18.6.1</ecNumber>
    </submittedName>
</protein>
<dbReference type="RefSeq" id="WP_126305774.1">
    <property type="nucleotide sequence ID" value="NZ_AP018449.1"/>
</dbReference>
<name>A0A348AEY0_9FIRM</name>
<accession>A0A348AEY0</accession>
<evidence type="ECO:0000313" key="2">
    <source>
        <dbReference type="EMBL" id="BBB89628.1"/>
    </source>
</evidence>
<evidence type="ECO:0000313" key="3">
    <source>
        <dbReference type="Proteomes" id="UP000276437"/>
    </source>
</evidence>
<feature type="domain" description="Nitrogenase/oxidoreductase component 1" evidence="1">
    <location>
        <begin position="57"/>
        <end position="454"/>
    </location>
</feature>
<keyword evidence="2" id="KW-0560">Oxidoreductase</keyword>
<keyword evidence="3" id="KW-1185">Reference proteome</keyword>
<dbReference type="PANTHER" id="PTHR42956">
    <property type="entry name" value="NITROGENASE IRON-MOLYBDENUM COFACTOR BIOSYNTHESIS PROTEIN NIFE"/>
    <property type="match status" value="1"/>
</dbReference>
<organism evidence="2 3">
    <name type="scientific">Methylomusa anaerophila</name>
    <dbReference type="NCBI Taxonomy" id="1930071"/>
    <lineage>
        <taxon>Bacteria</taxon>
        <taxon>Bacillati</taxon>
        <taxon>Bacillota</taxon>
        <taxon>Negativicutes</taxon>
        <taxon>Selenomonadales</taxon>
        <taxon>Sporomusaceae</taxon>
        <taxon>Methylomusa</taxon>
    </lineage>
</organism>
<dbReference type="OrthoDB" id="9767044at2"/>
<dbReference type="Gene3D" id="3.40.50.1980">
    <property type="entry name" value="Nitrogenase molybdenum iron protein domain"/>
    <property type="match status" value="1"/>
</dbReference>
<dbReference type="InterPro" id="IPR049939">
    <property type="entry name" value="NifE-like"/>
</dbReference>
<dbReference type="EC" id="1.18.6.1" evidence="2"/>
<dbReference type="PANTHER" id="PTHR42956:SF1">
    <property type="entry name" value="NITROGENASE IRON-MOLYBDENUM COFACTOR BIOSYNTHESIS PROTEIN NIFE"/>
    <property type="match status" value="1"/>
</dbReference>
<proteinExistence type="predicted"/>
<sequence>MSVINLKESEVQVREVRLGSITGFEGTAGQLVQCARSGSLKDSVRSFSQCMGCSSINAFCQLCMIQDAAVINHAPVGCAGDVFCFNFVYRVGQMERKLPPAIGRYFSTNIQEQDTIFGATQKLADTIRAVYQRVGPNAIFITTSCASGIIGDDVEGVANDLAAELGIPVVACFCEGFKSKIWTTGFDSAYHSIVRKIVKPPQKKSNKVNIINFWGSRIFDELLNPLGYEADYIVPFSTIAQLEHISEAAATIQICPTLGTYIGAALEQVYGVPEIKSPPAYGIAGTDQWLRELGRVLDRQTEIEEIIAKEHERVLPKLREYREKLQGKTAYLTAGAAHGHSLIAVLRELGMEVQGAAIFHHDPIYDSGDIASDALAHDVNTYGDVPNYNVCNKQAYELVNILNRVRPDIMIARHGGMTLWGAKLGIPTLLIGDEQFGFGYQGVLNYAERILETLDNKEFVTNLAKHSTMPYRKWWLEQNPFSFLRGDLDVGFY</sequence>
<reference evidence="2 3" key="1">
    <citation type="journal article" date="2018" name="Int. J. Syst. Evol. Microbiol.">
        <title>Methylomusa anaerophila gen. nov., sp. nov., an anaerobic methanol-utilizing bacterium isolated from a microbial fuel cell.</title>
        <authorList>
            <person name="Amano N."/>
            <person name="Yamamuro A."/>
            <person name="Miyahara M."/>
            <person name="Kouzuma A."/>
            <person name="Abe T."/>
            <person name="Watanabe K."/>
        </authorList>
    </citation>
    <scope>NUCLEOTIDE SEQUENCE [LARGE SCALE GENOMIC DNA]</scope>
    <source>
        <strain evidence="2 3">MMFC1</strain>
    </source>
</reference>
<dbReference type="Proteomes" id="UP000276437">
    <property type="component" value="Chromosome"/>
</dbReference>
<dbReference type="InterPro" id="IPR000510">
    <property type="entry name" value="Nase/OxRdtase_comp1"/>
</dbReference>
<dbReference type="AlphaFoldDB" id="A0A348AEY0"/>
<evidence type="ECO:0000259" key="1">
    <source>
        <dbReference type="Pfam" id="PF00148"/>
    </source>
</evidence>
<dbReference type="SUPFAM" id="SSF53807">
    <property type="entry name" value="Helical backbone' metal receptor"/>
    <property type="match status" value="1"/>
</dbReference>
<dbReference type="KEGG" id="mana:MAMMFC1_00261"/>
<gene>
    <name evidence="2" type="primary">nifD_5</name>
    <name evidence="2" type="ORF">MAMMFC1_00261</name>
</gene>
<dbReference type="Gene3D" id="3.40.50.12380">
    <property type="entry name" value="Nitrogenase MoFe cofactor biosynthesis protein NifE, C-terminal"/>
    <property type="match status" value="1"/>
</dbReference>
<dbReference type="EMBL" id="AP018449">
    <property type="protein sequence ID" value="BBB89628.1"/>
    <property type="molecule type" value="Genomic_DNA"/>
</dbReference>
<dbReference type="GO" id="GO:0016163">
    <property type="term" value="F:nitrogenase activity"/>
    <property type="evidence" value="ECO:0007669"/>
    <property type="project" value="UniProtKB-EC"/>
</dbReference>
<dbReference type="Pfam" id="PF00148">
    <property type="entry name" value="Oxidored_nitro"/>
    <property type="match status" value="1"/>
</dbReference>